<dbReference type="Proteomes" id="UP000628448">
    <property type="component" value="Unassembled WGS sequence"/>
</dbReference>
<evidence type="ECO:0000313" key="2">
    <source>
        <dbReference type="EMBL" id="MBG9376167.1"/>
    </source>
</evidence>
<keyword evidence="1" id="KW-0812">Transmembrane</keyword>
<dbReference type="RefSeq" id="WP_196990187.1">
    <property type="nucleotide sequence ID" value="NZ_JADWYR010000001.1"/>
</dbReference>
<sequence length="490" mass="55281">MENRLYDNELEDLLKQQANQHRMYPSDHVWRKIHAEVHSPSKWPALSVVAFFIIASLVVGTLIIKPHREPVLTALTTPASLQNITTVNNDAKTAAQVTDYAKHLQVNNFTQQTIASVTRTIETNGADEVLILPSYGAVAEKTVLVSNVEKTPQAAHIIIAEKEERPDETQENRHVAHAETFPDVRLLFSNNFTIPSSNNNGFYFSNAVYSYGSEFPFIRHTNNTALDIDLASAPIVYSSPLTQIGKKSSRLDFQVYVTPSISYRRLVDDVQGSLSKSYITALPYAANYVIDLNNVIKHRPAVGYEIGFSLGYNLNKKFAIRSGFQFNTRQYNIAAYAHSSEPATVALSANNSDLVLNTVSGFRNIEGSQPIELKNRYYEIAVPIGIDWRPINKKFAWGISASVQPTYTFDKEPFIITSNYKNYADGSQLMRNWNINANFETYLGYNTGKYRWQIGPQFRYQVMATMANSFPIREYPLDFGIKLGLTRSLQ</sequence>
<organism evidence="2 3">
    <name type="scientific">Panacibacter microcysteis</name>
    <dbReference type="NCBI Taxonomy" id="2793269"/>
    <lineage>
        <taxon>Bacteria</taxon>
        <taxon>Pseudomonadati</taxon>
        <taxon>Bacteroidota</taxon>
        <taxon>Chitinophagia</taxon>
        <taxon>Chitinophagales</taxon>
        <taxon>Chitinophagaceae</taxon>
        <taxon>Panacibacter</taxon>
    </lineage>
</organism>
<gene>
    <name evidence="2" type="ORF">I5907_07970</name>
</gene>
<evidence type="ECO:0000256" key="1">
    <source>
        <dbReference type="SAM" id="Phobius"/>
    </source>
</evidence>
<name>A0A931GYI4_9BACT</name>
<dbReference type="EMBL" id="JADWYR010000001">
    <property type="protein sequence ID" value="MBG9376167.1"/>
    <property type="molecule type" value="Genomic_DNA"/>
</dbReference>
<reference evidence="2" key="1">
    <citation type="submission" date="2020-11" db="EMBL/GenBank/DDBJ databases">
        <title>Bacterial whole genome sequence for Panacibacter sp. DH6.</title>
        <authorList>
            <person name="Le V."/>
            <person name="Ko S."/>
            <person name="Ahn C.-Y."/>
            <person name="Oh H.-M."/>
        </authorList>
    </citation>
    <scope>NUCLEOTIDE SEQUENCE</scope>
    <source>
        <strain evidence="2">DH6</strain>
    </source>
</reference>
<keyword evidence="3" id="KW-1185">Reference proteome</keyword>
<comment type="caution">
    <text evidence="2">The sequence shown here is derived from an EMBL/GenBank/DDBJ whole genome shotgun (WGS) entry which is preliminary data.</text>
</comment>
<accession>A0A931GYI4</accession>
<proteinExistence type="predicted"/>
<dbReference type="AlphaFoldDB" id="A0A931GYI4"/>
<evidence type="ECO:0000313" key="3">
    <source>
        <dbReference type="Proteomes" id="UP000628448"/>
    </source>
</evidence>
<keyword evidence="1" id="KW-1133">Transmembrane helix</keyword>
<protein>
    <submittedName>
        <fullName evidence="2">Outer membrane beta-barrel protein</fullName>
    </submittedName>
</protein>
<feature type="transmembrane region" description="Helical" evidence="1">
    <location>
        <begin position="43"/>
        <end position="64"/>
    </location>
</feature>
<keyword evidence="1" id="KW-0472">Membrane</keyword>